<dbReference type="EMBL" id="CP007501">
    <property type="protein sequence ID" value="AKD25159.1"/>
    <property type="molecule type" value="Genomic_DNA"/>
</dbReference>
<keyword evidence="2" id="KW-1185">Reference proteome</keyword>
<sequence length="177" mass="20155">MHTILETTSNKTQSISGIPKQEVDALLSLPYGGTTLLRNLSFKNLQFAKRTLISLHKVLEEDLFHPRKDARKRIKIAYRLIMANLVACVFQKKELSVSGTAKSYLRKEYLGKRFLTKRAVNKVLVALEDNNLIVKTKGNPLSKEVNKYLPTKQLEKLCLPLIYSVVEGYDEKETNSC</sequence>
<name>A0A0E3V0C6_9BURK</name>
<dbReference type="HOGENOM" id="CLU_1516568_0_0_4"/>
<dbReference type="STRING" id="1835254.CL55_00008260"/>
<protein>
    <submittedName>
        <fullName evidence="1">Uncharacterized protein</fullName>
    </submittedName>
</protein>
<dbReference type="PATRIC" id="fig|576611.7.peg.837"/>
<organism evidence="1 2">
    <name type="scientific">Polynucleobacter duraquae</name>
    <dbReference type="NCBI Taxonomy" id="1835254"/>
    <lineage>
        <taxon>Bacteria</taxon>
        <taxon>Pseudomonadati</taxon>
        <taxon>Pseudomonadota</taxon>
        <taxon>Betaproteobacteria</taxon>
        <taxon>Burkholderiales</taxon>
        <taxon>Burkholderiaceae</taxon>
        <taxon>Polynucleobacter</taxon>
    </lineage>
</organism>
<dbReference type="KEGG" id="pdq:CL55_00008260"/>
<dbReference type="AlphaFoldDB" id="A0A0E3V0C6"/>
<evidence type="ECO:0000313" key="1">
    <source>
        <dbReference type="EMBL" id="AKD25159.1"/>
    </source>
</evidence>
<dbReference type="Proteomes" id="UP000061135">
    <property type="component" value="Chromosome"/>
</dbReference>
<gene>
    <name evidence="1" type="ORF">CL55_00008260</name>
</gene>
<dbReference type="RefSeq" id="WP_046330006.1">
    <property type="nucleotide sequence ID" value="NZ_CP007501.1"/>
</dbReference>
<evidence type="ECO:0000313" key="2">
    <source>
        <dbReference type="Proteomes" id="UP000061135"/>
    </source>
</evidence>
<reference evidence="1 2" key="1">
    <citation type="submission" date="2014-03" db="EMBL/GenBank/DDBJ databases">
        <title>Genome of Polynucleobacter strain MWH-MoK4.</title>
        <authorList>
            <person name="Hahn M.W."/>
        </authorList>
    </citation>
    <scope>NUCLEOTIDE SEQUENCE [LARGE SCALE GENOMIC DNA]</scope>
    <source>
        <strain evidence="1 2">MWH-MoK4</strain>
    </source>
</reference>
<accession>A0A0E3V0C6</accession>
<proteinExistence type="predicted"/>